<feature type="transmembrane region" description="Helical" evidence="1">
    <location>
        <begin position="76"/>
        <end position="95"/>
    </location>
</feature>
<organism evidence="2 3">
    <name type="scientific">Marinomonas piezotolerans</name>
    <dbReference type="NCBI Taxonomy" id="2213058"/>
    <lineage>
        <taxon>Bacteria</taxon>
        <taxon>Pseudomonadati</taxon>
        <taxon>Pseudomonadota</taxon>
        <taxon>Gammaproteobacteria</taxon>
        <taxon>Oceanospirillales</taxon>
        <taxon>Oceanospirillaceae</taxon>
        <taxon>Marinomonas</taxon>
    </lineage>
</organism>
<protein>
    <recommendedName>
        <fullName evidence="4">DUF2306 domain-containing protein</fullName>
    </recommendedName>
</protein>
<dbReference type="Proteomes" id="UP000254326">
    <property type="component" value="Unassembled WGS sequence"/>
</dbReference>
<sequence length="138" mass="15443">MQAVGALEYYYTLVYWHLATILPAFAVGTYLMLSRKGTPLHRSLGRFYMVSMLLTAIITLMMPAQVGPTLFNHFGLIHLFSLLAIESVFEAWFAIRRGDVKRHAKSMIGLYIGGLIIAGGFTFMPGRMLHGWLFGIIG</sequence>
<feature type="transmembrane region" description="Helical" evidence="1">
    <location>
        <begin position="107"/>
        <end position="124"/>
    </location>
</feature>
<evidence type="ECO:0000313" key="3">
    <source>
        <dbReference type="Proteomes" id="UP000254326"/>
    </source>
</evidence>
<dbReference type="OrthoDB" id="9815686at2"/>
<name>A0A370UCG1_9GAMM</name>
<comment type="caution">
    <text evidence="2">The sequence shown here is derived from an EMBL/GenBank/DDBJ whole genome shotgun (WGS) entry which is preliminary data.</text>
</comment>
<feature type="transmembrane region" description="Helical" evidence="1">
    <location>
        <begin position="45"/>
        <end position="64"/>
    </location>
</feature>
<dbReference type="EMBL" id="QKRA01000002">
    <property type="protein sequence ID" value="RDL45470.1"/>
    <property type="molecule type" value="Genomic_DNA"/>
</dbReference>
<reference evidence="2 3" key="1">
    <citation type="submission" date="2018-06" db="EMBL/GenBank/DDBJ databases">
        <title>Marinomonas sp. YLB-05 draft genome sequence.</title>
        <authorList>
            <person name="Yu L."/>
            <person name="Tang X."/>
        </authorList>
    </citation>
    <scope>NUCLEOTIDE SEQUENCE [LARGE SCALE GENOMIC DNA]</scope>
    <source>
        <strain evidence="2 3">YLB-05</strain>
    </source>
</reference>
<keyword evidence="3" id="KW-1185">Reference proteome</keyword>
<dbReference type="InterPro" id="IPR018750">
    <property type="entry name" value="DUF2306_membrane"/>
</dbReference>
<proteinExistence type="predicted"/>
<accession>A0A370UCG1</accession>
<keyword evidence="1" id="KW-0812">Transmembrane</keyword>
<dbReference type="AlphaFoldDB" id="A0A370UCG1"/>
<feature type="transmembrane region" description="Helical" evidence="1">
    <location>
        <begin position="14"/>
        <end position="33"/>
    </location>
</feature>
<evidence type="ECO:0000256" key="1">
    <source>
        <dbReference type="SAM" id="Phobius"/>
    </source>
</evidence>
<keyword evidence="1" id="KW-1133">Transmembrane helix</keyword>
<gene>
    <name evidence="2" type="ORF">DN730_06670</name>
</gene>
<evidence type="ECO:0000313" key="2">
    <source>
        <dbReference type="EMBL" id="RDL45470.1"/>
    </source>
</evidence>
<evidence type="ECO:0008006" key="4">
    <source>
        <dbReference type="Google" id="ProtNLM"/>
    </source>
</evidence>
<dbReference type="Pfam" id="PF10067">
    <property type="entry name" value="DUF2306"/>
    <property type="match status" value="1"/>
</dbReference>
<keyword evidence="1" id="KW-0472">Membrane</keyword>